<evidence type="ECO:0000256" key="3">
    <source>
        <dbReference type="ARBA" id="ARBA00022475"/>
    </source>
</evidence>
<dbReference type="Pfam" id="PF00560">
    <property type="entry name" value="LRR_1"/>
    <property type="match status" value="5"/>
</dbReference>
<evidence type="ECO:0000256" key="5">
    <source>
        <dbReference type="ARBA" id="ARBA00022692"/>
    </source>
</evidence>
<evidence type="ECO:0000256" key="12">
    <source>
        <dbReference type="SAM" id="Phobius"/>
    </source>
</evidence>
<reference evidence="13 14" key="1">
    <citation type="submission" date="2024-01" db="EMBL/GenBank/DDBJ databases">
        <title>The complete chloroplast genome sequence of Lithospermum erythrorhizon: insights into the phylogenetic relationship among Boraginaceae species and the maternal lineages of purple gromwells.</title>
        <authorList>
            <person name="Okada T."/>
            <person name="Watanabe K."/>
        </authorList>
    </citation>
    <scope>NUCLEOTIDE SEQUENCE [LARGE SCALE GENOMIC DNA]</scope>
</reference>
<evidence type="ECO:0000256" key="7">
    <source>
        <dbReference type="ARBA" id="ARBA00022737"/>
    </source>
</evidence>
<keyword evidence="11" id="KW-0325">Glycoprotein</keyword>
<keyword evidence="7" id="KW-0677">Repeat</keyword>
<evidence type="ECO:0000256" key="11">
    <source>
        <dbReference type="ARBA" id="ARBA00023180"/>
    </source>
</evidence>
<evidence type="ECO:0000256" key="4">
    <source>
        <dbReference type="ARBA" id="ARBA00022614"/>
    </source>
</evidence>
<keyword evidence="8 12" id="KW-1133">Transmembrane helix</keyword>
<keyword evidence="14" id="KW-1185">Reference proteome</keyword>
<dbReference type="GO" id="GO:0006952">
    <property type="term" value="P:defense response"/>
    <property type="evidence" value="ECO:0007669"/>
    <property type="project" value="UniProtKB-ARBA"/>
</dbReference>
<organism evidence="13 14">
    <name type="scientific">Lithospermum erythrorhizon</name>
    <name type="common">Purple gromwell</name>
    <name type="synonym">Lithospermum officinale var. erythrorhizon</name>
    <dbReference type="NCBI Taxonomy" id="34254"/>
    <lineage>
        <taxon>Eukaryota</taxon>
        <taxon>Viridiplantae</taxon>
        <taxon>Streptophyta</taxon>
        <taxon>Embryophyta</taxon>
        <taxon>Tracheophyta</taxon>
        <taxon>Spermatophyta</taxon>
        <taxon>Magnoliopsida</taxon>
        <taxon>eudicotyledons</taxon>
        <taxon>Gunneridae</taxon>
        <taxon>Pentapetalae</taxon>
        <taxon>asterids</taxon>
        <taxon>lamiids</taxon>
        <taxon>Boraginales</taxon>
        <taxon>Boraginaceae</taxon>
        <taxon>Boraginoideae</taxon>
        <taxon>Lithospermeae</taxon>
        <taxon>Lithospermum</taxon>
    </lineage>
</organism>
<dbReference type="InterPro" id="IPR052595">
    <property type="entry name" value="LRRC69/RLP"/>
</dbReference>
<evidence type="ECO:0000256" key="10">
    <source>
        <dbReference type="ARBA" id="ARBA00023170"/>
    </source>
</evidence>
<comment type="caution">
    <text evidence="13">The sequence shown here is derived from an EMBL/GenBank/DDBJ whole genome shotgun (WGS) entry which is preliminary data.</text>
</comment>
<evidence type="ECO:0000313" key="13">
    <source>
        <dbReference type="EMBL" id="GAA0139724.1"/>
    </source>
</evidence>
<dbReference type="Proteomes" id="UP001454036">
    <property type="component" value="Unassembled WGS sequence"/>
</dbReference>
<evidence type="ECO:0000256" key="6">
    <source>
        <dbReference type="ARBA" id="ARBA00022729"/>
    </source>
</evidence>
<protein>
    <submittedName>
        <fullName evidence="13">Transmembrane signal receptor</fullName>
    </submittedName>
</protein>
<dbReference type="EMBL" id="BAABME010000114">
    <property type="protein sequence ID" value="GAA0139724.1"/>
    <property type="molecule type" value="Genomic_DNA"/>
</dbReference>
<evidence type="ECO:0000313" key="14">
    <source>
        <dbReference type="Proteomes" id="UP001454036"/>
    </source>
</evidence>
<proteinExistence type="inferred from homology"/>
<dbReference type="SUPFAM" id="SSF52058">
    <property type="entry name" value="L domain-like"/>
    <property type="match status" value="2"/>
</dbReference>
<dbReference type="PANTHER" id="PTHR48057:SF29">
    <property type="entry name" value="OS02G0609900 PROTEIN"/>
    <property type="match status" value="1"/>
</dbReference>
<dbReference type="GO" id="GO:0051707">
    <property type="term" value="P:response to other organism"/>
    <property type="evidence" value="ECO:0007669"/>
    <property type="project" value="UniProtKB-ARBA"/>
</dbReference>
<dbReference type="SMART" id="SM00369">
    <property type="entry name" value="LRR_TYP"/>
    <property type="match status" value="4"/>
</dbReference>
<dbReference type="Pfam" id="PF13855">
    <property type="entry name" value="LRR_8"/>
    <property type="match status" value="1"/>
</dbReference>
<dbReference type="FunFam" id="3.80.10.10:FF:000041">
    <property type="entry name" value="LRR receptor-like serine/threonine-protein kinase ERECTA"/>
    <property type="match status" value="1"/>
</dbReference>
<dbReference type="FunFam" id="3.80.10.10:FF:000213">
    <property type="entry name" value="Tyrosine-sulfated glycopeptide receptor 1"/>
    <property type="match status" value="1"/>
</dbReference>
<evidence type="ECO:0000256" key="2">
    <source>
        <dbReference type="ARBA" id="ARBA00009592"/>
    </source>
</evidence>
<evidence type="ECO:0000256" key="9">
    <source>
        <dbReference type="ARBA" id="ARBA00023136"/>
    </source>
</evidence>
<keyword evidence="6" id="KW-0732">Signal</keyword>
<keyword evidence="5 12" id="KW-0812">Transmembrane</keyword>
<comment type="similarity">
    <text evidence="2">Belongs to the RLP family.</text>
</comment>
<dbReference type="Gene3D" id="3.80.10.10">
    <property type="entry name" value="Ribonuclease Inhibitor"/>
    <property type="match status" value="2"/>
</dbReference>
<dbReference type="AlphaFoldDB" id="A0AAV3NK28"/>
<evidence type="ECO:0000256" key="8">
    <source>
        <dbReference type="ARBA" id="ARBA00022989"/>
    </source>
</evidence>
<dbReference type="InterPro" id="IPR001611">
    <property type="entry name" value="Leu-rich_rpt"/>
</dbReference>
<accession>A0AAV3NK28</accession>
<feature type="transmembrane region" description="Helical" evidence="12">
    <location>
        <begin position="631"/>
        <end position="653"/>
    </location>
</feature>
<keyword evidence="10 13" id="KW-0675">Receptor</keyword>
<dbReference type="InterPro" id="IPR032675">
    <property type="entry name" value="LRR_dom_sf"/>
</dbReference>
<sequence>MDIEQYSEIQHANGFPFLFHSIISKDQQHSCTLYGISSPSPLNWSVSVDCSLFKSLSYLQIIDFSYNRLSEGLSNFDKLPSTIRSVHISSNKFIGEIHFSFLEGSRFLVCLNASNNSFTGLANAFICSISLFLKFLDLSFNFFVGKMPKGFGECLNLLTLRASFNDLSGPLPEDIYNISTLRDLSLAANGLSGELDHRVSNLLELRILSLYGNELTGTIPENIGRLNKLENLLLHINQLNGTIQLSLANCSSLTILNLRVNNLGGELTAYNFSSLVRLRTIDLGDNSFTGSLPATLFSCKNLANIHLSNNSLQGGILPEIQAFESLSFLSLSRNNFTNVTQAIKILMGCQKLGALVLSKNFYGESLPKGNESSSGDDGFKEMRILALGGCGLRGELPRWVRKLGKLQVLDISYNQIRGSIPGWISELSNLFYLDMSYNLLSGGLPLELFRLQRFTADNNISIHLYQIYLELPIFVSPNNVFMYQYNLLSYLPGALYLDGNYLSGHLPTDIGISRLIQVLSLGNNSFSGNIPESISSITTLEKLDLSENDLSGEIPGSLKSLNFLSSFSVANNNLEGPVPTGGQFDTFTASSFEGNARLCGQILHRPCLNTTIATGDEPDALTLGKGSKQKIFVSSTFGFSFAVSFVVSLYYFLGSFSTSCARLIDACCQVKRRRSSIYVVETIM</sequence>
<dbReference type="PANTHER" id="PTHR48057">
    <property type="entry name" value="LEUCINE-RICH REPEAT SERINE/THREONINE-PROTEIN KINASE 1"/>
    <property type="match status" value="1"/>
</dbReference>
<keyword evidence="3" id="KW-1003">Cell membrane</keyword>
<dbReference type="InterPro" id="IPR003591">
    <property type="entry name" value="Leu-rich_rpt_typical-subtyp"/>
</dbReference>
<dbReference type="GO" id="GO:0005886">
    <property type="term" value="C:plasma membrane"/>
    <property type="evidence" value="ECO:0007669"/>
    <property type="project" value="UniProtKB-SubCell"/>
</dbReference>
<name>A0AAV3NK28_LITER</name>
<gene>
    <name evidence="13" type="ORF">LIER_01212</name>
</gene>
<keyword evidence="9 12" id="KW-0472">Membrane</keyword>
<evidence type="ECO:0000256" key="1">
    <source>
        <dbReference type="ARBA" id="ARBA00004236"/>
    </source>
</evidence>
<keyword evidence="4" id="KW-0433">Leucine-rich repeat</keyword>
<comment type="subcellular location">
    <subcellularLocation>
        <location evidence="1">Cell membrane</location>
    </subcellularLocation>
</comment>